<organism evidence="4 5">
    <name type="scientific">Parahaliea mediterranea</name>
    <dbReference type="NCBI Taxonomy" id="651086"/>
    <lineage>
        <taxon>Bacteria</taxon>
        <taxon>Pseudomonadati</taxon>
        <taxon>Pseudomonadota</taxon>
        <taxon>Gammaproteobacteria</taxon>
        <taxon>Cellvibrionales</taxon>
        <taxon>Halieaceae</taxon>
        <taxon>Parahaliea</taxon>
    </lineage>
</organism>
<dbReference type="PANTHER" id="PTHR43800:SF1">
    <property type="entry name" value="PEPTIDYL-LYSINE N-ACETYLTRANSFERASE YJAB"/>
    <property type="match status" value="1"/>
</dbReference>
<evidence type="ECO:0000313" key="5">
    <source>
        <dbReference type="Proteomes" id="UP000664303"/>
    </source>
</evidence>
<dbReference type="AlphaFoldDB" id="A0A939DCY0"/>
<dbReference type="PANTHER" id="PTHR43800">
    <property type="entry name" value="PEPTIDYL-LYSINE N-ACETYLTRANSFERASE YJAB"/>
    <property type="match status" value="1"/>
</dbReference>
<keyword evidence="5" id="KW-1185">Reference proteome</keyword>
<sequence length="148" mass="16511">MIRPCQNSDIDAVLDIWLDASIQAHDFVEPGVWESQLESMRDIYLPASENHVYDQNPGIAGFYALHGDTLAAIFVAPTLQGRGIGKQLLAHAKQQRTSLTLSVYQANDPSYRFYLSQGFRVTSEQADTHTGHPEYTMTWTGAETRPIA</sequence>
<keyword evidence="2 4" id="KW-0012">Acyltransferase</keyword>
<protein>
    <submittedName>
        <fullName evidence="4">N-acetyltransferase</fullName>
        <ecNumber evidence="4">2.3.1.-</ecNumber>
    </submittedName>
</protein>
<reference evidence="4" key="1">
    <citation type="submission" date="2021-02" db="EMBL/GenBank/DDBJ databases">
        <title>PHA producing bacteria isolated from coastal sediment in Guangdong, Shenzhen.</title>
        <authorList>
            <person name="Zheng W."/>
            <person name="Yu S."/>
            <person name="Huang Y."/>
        </authorList>
    </citation>
    <scope>NUCLEOTIDE SEQUENCE</scope>
    <source>
        <strain evidence="4">TN14-10</strain>
    </source>
</reference>
<dbReference type="Proteomes" id="UP000664303">
    <property type="component" value="Unassembled WGS sequence"/>
</dbReference>
<dbReference type="NCBIfam" id="NF007853">
    <property type="entry name" value="PRK10562.1"/>
    <property type="match status" value="1"/>
</dbReference>
<accession>A0A939DCY0</accession>
<evidence type="ECO:0000259" key="3">
    <source>
        <dbReference type="PROSITE" id="PS51186"/>
    </source>
</evidence>
<evidence type="ECO:0000313" key="4">
    <source>
        <dbReference type="EMBL" id="MBN7795898.1"/>
    </source>
</evidence>
<proteinExistence type="predicted"/>
<dbReference type="CDD" id="cd04301">
    <property type="entry name" value="NAT_SF"/>
    <property type="match status" value="1"/>
</dbReference>
<dbReference type="RefSeq" id="WP_206559336.1">
    <property type="nucleotide sequence ID" value="NZ_JAFKCZ010000003.1"/>
</dbReference>
<dbReference type="Pfam" id="PF13508">
    <property type="entry name" value="Acetyltransf_7"/>
    <property type="match status" value="1"/>
</dbReference>
<dbReference type="PROSITE" id="PS51186">
    <property type="entry name" value="GNAT"/>
    <property type="match status" value="1"/>
</dbReference>
<dbReference type="InterPro" id="IPR000182">
    <property type="entry name" value="GNAT_dom"/>
</dbReference>
<name>A0A939DCY0_9GAMM</name>
<dbReference type="EC" id="2.3.1.-" evidence="4"/>
<gene>
    <name evidence="4" type="ORF">JYP50_04820</name>
</gene>
<dbReference type="Gene3D" id="3.40.630.30">
    <property type="match status" value="1"/>
</dbReference>
<comment type="caution">
    <text evidence="4">The sequence shown here is derived from an EMBL/GenBank/DDBJ whole genome shotgun (WGS) entry which is preliminary data.</text>
</comment>
<dbReference type="GO" id="GO:0016747">
    <property type="term" value="F:acyltransferase activity, transferring groups other than amino-acyl groups"/>
    <property type="evidence" value="ECO:0007669"/>
    <property type="project" value="InterPro"/>
</dbReference>
<dbReference type="EMBL" id="JAFKCZ010000003">
    <property type="protein sequence ID" value="MBN7795898.1"/>
    <property type="molecule type" value="Genomic_DNA"/>
</dbReference>
<keyword evidence="1 4" id="KW-0808">Transferase</keyword>
<dbReference type="InterPro" id="IPR016181">
    <property type="entry name" value="Acyl_CoA_acyltransferase"/>
</dbReference>
<dbReference type="SUPFAM" id="SSF55729">
    <property type="entry name" value="Acyl-CoA N-acyltransferases (Nat)"/>
    <property type="match status" value="1"/>
</dbReference>
<feature type="domain" description="N-acetyltransferase" evidence="3">
    <location>
        <begin position="1"/>
        <end position="142"/>
    </location>
</feature>
<evidence type="ECO:0000256" key="2">
    <source>
        <dbReference type="ARBA" id="ARBA00023315"/>
    </source>
</evidence>
<evidence type="ECO:0000256" key="1">
    <source>
        <dbReference type="ARBA" id="ARBA00022679"/>
    </source>
</evidence>